<dbReference type="Proteomes" id="UP001280121">
    <property type="component" value="Unassembled WGS sequence"/>
</dbReference>
<dbReference type="EMBL" id="JANJYI010000004">
    <property type="protein sequence ID" value="KAK2651970.1"/>
    <property type="molecule type" value="Genomic_DNA"/>
</dbReference>
<accession>A0AAE0CHQ1</accession>
<dbReference type="InterPro" id="IPR036397">
    <property type="entry name" value="RNaseH_sf"/>
</dbReference>
<evidence type="ECO:0000313" key="1">
    <source>
        <dbReference type="EMBL" id="KAK2651970.1"/>
    </source>
</evidence>
<organism evidence="1 2">
    <name type="scientific">Dipteronia dyeriana</name>
    <dbReference type="NCBI Taxonomy" id="168575"/>
    <lineage>
        <taxon>Eukaryota</taxon>
        <taxon>Viridiplantae</taxon>
        <taxon>Streptophyta</taxon>
        <taxon>Embryophyta</taxon>
        <taxon>Tracheophyta</taxon>
        <taxon>Spermatophyta</taxon>
        <taxon>Magnoliopsida</taxon>
        <taxon>eudicotyledons</taxon>
        <taxon>Gunneridae</taxon>
        <taxon>Pentapetalae</taxon>
        <taxon>rosids</taxon>
        <taxon>malvids</taxon>
        <taxon>Sapindales</taxon>
        <taxon>Sapindaceae</taxon>
        <taxon>Hippocastanoideae</taxon>
        <taxon>Acereae</taxon>
        <taxon>Dipteronia</taxon>
    </lineage>
</organism>
<protein>
    <submittedName>
        <fullName evidence="1">Uncharacterized protein</fullName>
    </submittedName>
</protein>
<keyword evidence="2" id="KW-1185">Reference proteome</keyword>
<dbReference type="AlphaFoldDB" id="A0AAE0CHQ1"/>
<comment type="caution">
    <text evidence="1">The sequence shown here is derived from an EMBL/GenBank/DDBJ whole genome shotgun (WGS) entry which is preliminary data.</text>
</comment>
<proteinExistence type="predicted"/>
<dbReference type="Gene3D" id="3.30.420.10">
    <property type="entry name" value="Ribonuclease H-like superfamily/Ribonuclease H"/>
    <property type="match status" value="1"/>
</dbReference>
<name>A0AAE0CHQ1_9ROSI</name>
<reference evidence="1" key="1">
    <citation type="journal article" date="2023" name="Plant J.">
        <title>Genome sequences and population genomics provide insights into the demographic history, inbreeding, and mutation load of two 'living fossil' tree species of Dipteronia.</title>
        <authorList>
            <person name="Feng Y."/>
            <person name="Comes H.P."/>
            <person name="Chen J."/>
            <person name="Zhu S."/>
            <person name="Lu R."/>
            <person name="Zhang X."/>
            <person name="Li P."/>
            <person name="Qiu J."/>
            <person name="Olsen K.M."/>
            <person name="Qiu Y."/>
        </authorList>
    </citation>
    <scope>NUCLEOTIDE SEQUENCE</scope>
    <source>
        <strain evidence="1">KIB01</strain>
    </source>
</reference>
<evidence type="ECO:0000313" key="2">
    <source>
        <dbReference type="Proteomes" id="UP001280121"/>
    </source>
</evidence>
<dbReference type="GO" id="GO:0003676">
    <property type="term" value="F:nucleic acid binding"/>
    <property type="evidence" value="ECO:0007669"/>
    <property type="project" value="InterPro"/>
</dbReference>
<gene>
    <name evidence="1" type="ORF">Ddye_011826</name>
</gene>
<sequence length="101" mass="11396">MRILDSNTMEVWAVKKVADLCLSNENFRGRFISIVSDSKVVVSWVNNGEFRNIGFVNEILDIRNTMKTLGGVEVVHDLRVFNFFTDSSVKMGSSESGDFVE</sequence>